<reference evidence="2 3" key="1">
    <citation type="submission" date="2015-07" db="EMBL/GenBank/DDBJ databases">
        <title>The genome of Pseudoloma neurophilia, a relevant intracellular parasite of the zebrafish.</title>
        <authorList>
            <person name="Ndikumana S."/>
            <person name="Pelin A."/>
            <person name="Sanders J."/>
            <person name="Corradi N."/>
        </authorList>
    </citation>
    <scope>NUCLEOTIDE SEQUENCE [LARGE SCALE GENOMIC DNA]</scope>
    <source>
        <strain evidence="2 3">MK1</strain>
    </source>
</reference>
<keyword evidence="1" id="KW-0472">Membrane</keyword>
<protein>
    <submittedName>
        <fullName evidence="2">Uncharacterized protein</fullName>
    </submittedName>
</protein>
<proteinExistence type="predicted"/>
<organism evidence="2 3">
    <name type="scientific">Pseudoloma neurophilia</name>
    <dbReference type="NCBI Taxonomy" id="146866"/>
    <lineage>
        <taxon>Eukaryota</taxon>
        <taxon>Fungi</taxon>
        <taxon>Fungi incertae sedis</taxon>
        <taxon>Microsporidia</taxon>
        <taxon>Pseudoloma</taxon>
    </lineage>
</organism>
<keyword evidence="1" id="KW-1133">Transmembrane helix</keyword>
<dbReference type="VEuPathDB" id="MicrosporidiaDB:M153_453000922"/>
<feature type="transmembrane region" description="Helical" evidence="1">
    <location>
        <begin position="6"/>
        <end position="25"/>
    </location>
</feature>
<name>A0A0R0LXE0_9MICR</name>
<evidence type="ECO:0000256" key="1">
    <source>
        <dbReference type="SAM" id="Phobius"/>
    </source>
</evidence>
<dbReference type="AlphaFoldDB" id="A0A0R0LXE0"/>
<dbReference type="EMBL" id="LGUB01000163">
    <property type="protein sequence ID" value="KRH93980.1"/>
    <property type="molecule type" value="Genomic_DNA"/>
</dbReference>
<gene>
    <name evidence="2" type="ORF">M153_453000922</name>
</gene>
<evidence type="ECO:0000313" key="2">
    <source>
        <dbReference type="EMBL" id="KRH93980.1"/>
    </source>
</evidence>
<comment type="caution">
    <text evidence="2">The sequence shown here is derived from an EMBL/GenBank/DDBJ whole genome shotgun (WGS) entry which is preliminary data.</text>
</comment>
<sequence length="139" mass="16231">MKNTLWITFVLSIILIVTFIYFVLFEEKLNIIRKRDISLSIQKIVDLTRELIEKCKNIPQIDENMEIKILLDQLNVISSITDERGNIKNEKLHIITVSVEKIQKKITEMPLQEDKQIKNAAQTAERLLFEIYSIVSISS</sequence>
<keyword evidence="1" id="KW-0812">Transmembrane</keyword>
<keyword evidence="3" id="KW-1185">Reference proteome</keyword>
<accession>A0A0R0LXE0</accession>
<evidence type="ECO:0000313" key="3">
    <source>
        <dbReference type="Proteomes" id="UP000051530"/>
    </source>
</evidence>
<dbReference type="Proteomes" id="UP000051530">
    <property type="component" value="Unassembled WGS sequence"/>
</dbReference>